<organism evidence="2 3">
    <name type="scientific">Erpetoichthys calabaricus</name>
    <name type="common">Rope fish</name>
    <name type="synonym">Calamoichthys calabaricus</name>
    <dbReference type="NCBI Taxonomy" id="27687"/>
    <lineage>
        <taxon>Eukaryota</taxon>
        <taxon>Metazoa</taxon>
        <taxon>Chordata</taxon>
        <taxon>Craniata</taxon>
        <taxon>Vertebrata</taxon>
        <taxon>Euteleostomi</taxon>
        <taxon>Actinopterygii</taxon>
        <taxon>Polypteriformes</taxon>
        <taxon>Polypteridae</taxon>
        <taxon>Erpetoichthys</taxon>
    </lineage>
</organism>
<name>A0A8C4SKM0_ERPCA</name>
<dbReference type="PROSITE" id="PS50041">
    <property type="entry name" value="C_TYPE_LECTIN_2"/>
    <property type="match status" value="1"/>
</dbReference>
<keyword evidence="3" id="KW-1185">Reference proteome</keyword>
<reference evidence="2" key="3">
    <citation type="submission" date="2025-09" db="UniProtKB">
        <authorList>
            <consortium name="Ensembl"/>
        </authorList>
    </citation>
    <scope>IDENTIFICATION</scope>
</reference>
<dbReference type="SUPFAM" id="SSF56436">
    <property type="entry name" value="C-type lectin-like"/>
    <property type="match status" value="1"/>
</dbReference>
<dbReference type="Ensembl" id="ENSECRT00000019452.1">
    <property type="protein sequence ID" value="ENSECRP00000019060.1"/>
    <property type="gene ID" value="ENSECRG00000012743.1"/>
</dbReference>
<proteinExistence type="predicted"/>
<sequence length="180" mass="20255">MFTVIWSFERKPPARGDGGCVCEMLWRKKTEIAVSFSANPPIVCDKANGWDNFGSSCYKVKDNTKTWLSSRRDCINEGGDLVSIESPSENQYVSSKMALASGFFWQDMVNYACKLAMGRYQWSDNSPVSYTNWGPNEPNNHLGRENCVEMGITANGSSYWNDLNCDAMRDWISAKTALLL</sequence>
<dbReference type="InterPro" id="IPR050111">
    <property type="entry name" value="C-type_lectin/snaclec_domain"/>
</dbReference>
<dbReference type="PANTHER" id="PTHR22803">
    <property type="entry name" value="MANNOSE, PHOSPHOLIPASE, LECTIN RECEPTOR RELATED"/>
    <property type="match status" value="1"/>
</dbReference>
<dbReference type="CDD" id="cd00037">
    <property type="entry name" value="CLECT"/>
    <property type="match status" value="1"/>
</dbReference>
<evidence type="ECO:0000259" key="1">
    <source>
        <dbReference type="PROSITE" id="PS50041"/>
    </source>
</evidence>
<dbReference type="InterPro" id="IPR016187">
    <property type="entry name" value="CTDL_fold"/>
</dbReference>
<dbReference type="Proteomes" id="UP000694620">
    <property type="component" value="Chromosome 5"/>
</dbReference>
<reference evidence="2" key="2">
    <citation type="submission" date="2025-08" db="UniProtKB">
        <authorList>
            <consortium name="Ensembl"/>
        </authorList>
    </citation>
    <scope>IDENTIFICATION</scope>
</reference>
<dbReference type="Pfam" id="PF00059">
    <property type="entry name" value="Lectin_C"/>
    <property type="match status" value="1"/>
</dbReference>
<dbReference type="GeneTree" id="ENSGT00990000206175"/>
<dbReference type="Gene3D" id="3.10.100.10">
    <property type="entry name" value="Mannose-Binding Protein A, subunit A"/>
    <property type="match status" value="1"/>
</dbReference>
<dbReference type="InterPro" id="IPR001304">
    <property type="entry name" value="C-type_lectin-like"/>
</dbReference>
<evidence type="ECO:0000313" key="2">
    <source>
        <dbReference type="Ensembl" id="ENSECRP00000019060.1"/>
    </source>
</evidence>
<dbReference type="SMART" id="SM00034">
    <property type="entry name" value="CLECT"/>
    <property type="match status" value="1"/>
</dbReference>
<evidence type="ECO:0000313" key="3">
    <source>
        <dbReference type="Proteomes" id="UP000694620"/>
    </source>
</evidence>
<accession>A0A8C4SKM0</accession>
<reference evidence="2" key="1">
    <citation type="submission" date="2021-06" db="EMBL/GenBank/DDBJ databases">
        <authorList>
            <consortium name="Wellcome Sanger Institute Data Sharing"/>
        </authorList>
    </citation>
    <scope>NUCLEOTIDE SEQUENCE [LARGE SCALE GENOMIC DNA]</scope>
</reference>
<dbReference type="AlphaFoldDB" id="A0A8C4SKM0"/>
<feature type="domain" description="C-type lectin" evidence="1">
    <location>
        <begin position="53"/>
        <end position="174"/>
    </location>
</feature>
<protein>
    <recommendedName>
        <fullName evidence="1">C-type lectin domain-containing protein</fullName>
    </recommendedName>
</protein>
<dbReference type="InterPro" id="IPR016186">
    <property type="entry name" value="C-type_lectin-like/link_sf"/>
</dbReference>